<evidence type="ECO:0000256" key="2">
    <source>
        <dbReference type="SAM" id="SignalP"/>
    </source>
</evidence>
<feature type="region of interest" description="Disordered" evidence="1">
    <location>
        <begin position="239"/>
        <end position="327"/>
    </location>
</feature>
<sequence>MNKFKKALAAISAAAMMFTMSGCSDTRYVMTYKGNEQVNAGVYIYNLYSEMSYELTMSYYTTGQAIIDLDSDRDGQKLRDYLVEKARKDTKECVALTYKFNEFGLELTEEELQSVNDDVKSIWDASGDLMEEEGISKESIKTVLKAQKMRERLFNYYYAAEDGKEAVTDDDLKKYVEENYLRYKAIRISKSSAEDAEEAEKENKENEATRDEFLAKAEGLSYDEFDALIEEYNEYAQAKLEAETSSDEDSAAEEDSIVGPMPSDDTATEVDAPEDSTEEDAGLGDELVLDESAESAESDDIATDAEDETNPNDTMYDMGQGEEAENTDTGKLAKFINGLEIGKATAYEDDGFYYIVMKGDVTENSEKYVTDNRETLLNNMKGDEFQGKIDSWVEELDIKENADAIKKYTAQVVYDKQNDFYNK</sequence>
<dbReference type="SUPFAM" id="SSF109998">
    <property type="entry name" value="Triger factor/SurA peptide-binding domain-like"/>
    <property type="match status" value="1"/>
</dbReference>
<accession>A0A1I1DTX4</accession>
<name>A0A1I1DTX4_RUMAL</name>
<feature type="compositionally biased region" description="Acidic residues" evidence="1">
    <location>
        <begin position="244"/>
        <end position="256"/>
    </location>
</feature>
<dbReference type="PROSITE" id="PS51257">
    <property type="entry name" value="PROKAR_LIPOPROTEIN"/>
    <property type="match status" value="1"/>
</dbReference>
<dbReference type="EMBL" id="FOKQ01000003">
    <property type="protein sequence ID" value="SFB76150.1"/>
    <property type="molecule type" value="Genomic_DNA"/>
</dbReference>
<protein>
    <submittedName>
        <fullName evidence="3">Uncharacterized protein</fullName>
    </submittedName>
</protein>
<keyword evidence="2" id="KW-0732">Signal</keyword>
<feature type="compositionally biased region" description="Basic and acidic residues" evidence="1">
    <location>
        <begin position="201"/>
        <end position="212"/>
    </location>
</feature>
<dbReference type="OrthoDB" id="1816963at2"/>
<dbReference type="InterPro" id="IPR027304">
    <property type="entry name" value="Trigger_fact/SurA_dom_sf"/>
</dbReference>
<feature type="signal peptide" evidence="2">
    <location>
        <begin position="1"/>
        <end position="21"/>
    </location>
</feature>
<dbReference type="RefSeq" id="WP_074959830.1">
    <property type="nucleotide sequence ID" value="NZ_FOKQ01000003.1"/>
</dbReference>
<proteinExistence type="predicted"/>
<evidence type="ECO:0000313" key="3">
    <source>
        <dbReference type="EMBL" id="SFB76150.1"/>
    </source>
</evidence>
<organism evidence="3 4">
    <name type="scientific">Ruminococcus albus</name>
    <dbReference type="NCBI Taxonomy" id="1264"/>
    <lineage>
        <taxon>Bacteria</taxon>
        <taxon>Bacillati</taxon>
        <taxon>Bacillota</taxon>
        <taxon>Clostridia</taxon>
        <taxon>Eubacteriales</taxon>
        <taxon>Oscillospiraceae</taxon>
        <taxon>Ruminococcus</taxon>
    </lineage>
</organism>
<gene>
    <name evidence="3" type="ORF">SAMN02910406_00429</name>
</gene>
<feature type="region of interest" description="Disordered" evidence="1">
    <location>
        <begin position="191"/>
        <end position="212"/>
    </location>
</feature>
<evidence type="ECO:0000313" key="4">
    <source>
        <dbReference type="Proteomes" id="UP000182192"/>
    </source>
</evidence>
<dbReference type="AlphaFoldDB" id="A0A1I1DTX4"/>
<feature type="chain" id="PRO_5039432372" evidence="2">
    <location>
        <begin position="22"/>
        <end position="423"/>
    </location>
</feature>
<reference evidence="3 4" key="1">
    <citation type="submission" date="2016-10" db="EMBL/GenBank/DDBJ databases">
        <authorList>
            <person name="de Groot N.N."/>
        </authorList>
    </citation>
    <scope>NUCLEOTIDE SEQUENCE [LARGE SCALE GENOMIC DNA]</scope>
    <source>
        <strain evidence="3 4">AR67</strain>
    </source>
</reference>
<feature type="compositionally biased region" description="Acidic residues" evidence="1">
    <location>
        <begin position="266"/>
        <end position="310"/>
    </location>
</feature>
<evidence type="ECO:0000256" key="1">
    <source>
        <dbReference type="SAM" id="MobiDB-lite"/>
    </source>
</evidence>
<dbReference type="Proteomes" id="UP000182192">
    <property type="component" value="Unassembled WGS sequence"/>
</dbReference>